<dbReference type="InterPro" id="IPR035439">
    <property type="entry name" value="UPF0145_dom_sf"/>
</dbReference>
<dbReference type="OrthoDB" id="9796448at2"/>
<dbReference type="STRING" id="258515.SAMN05192585_1062"/>
<dbReference type="PANTHER" id="PTHR34068:SF1">
    <property type="entry name" value="UPF0145 PROTEIN YBJQ"/>
    <property type="match status" value="1"/>
</dbReference>
<proteinExistence type="inferred from homology"/>
<dbReference type="AlphaFoldDB" id="A0A1G9WH08"/>
<evidence type="ECO:0000259" key="2">
    <source>
        <dbReference type="Pfam" id="PF09851"/>
    </source>
</evidence>
<dbReference type="Proteomes" id="UP000199182">
    <property type="component" value="Unassembled WGS sequence"/>
</dbReference>
<dbReference type="PANTHER" id="PTHR34068">
    <property type="entry name" value="UPF0145 PROTEIN YBJQ"/>
    <property type="match status" value="1"/>
</dbReference>
<dbReference type="InterPro" id="IPR002765">
    <property type="entry name" value="UPF0145_YbjQ-like"/>
</dbReference>
<evidence type="ECO:0000313" key="4">
    <source>
        <dbReference type="Proteomes" id="UP000199182"/>
    </source>
</evidence>
<dbReference type="Pfam" id="PF09851">
    <property type="entry name" value="SHOCT"/>
    <property type="match status" value="1"/>
</dbReference>
<dbReference type="Pfam" id="PF01906">
    <property type="entry name" value="YbjQ_1"/>
    <property type="match status" value="1"/>
</dbReference>
<evidence type="ECO:0000256" key="1">
    <source>
        <dbReference type="ARBA" id="ARBA00010751"/>
    </source>
</evidence>
<keyword evidence="4" id="KW-1185">Reference proteome</keyword>
<accession>A0A1G9WH08</accession>
<evidence type="ECO:0000313" key="3">
    <source>
        <dbReference type="EMBL" id="SDM83335.1"/>
    </source>
</evidence>
<dbReference type="RefSeq" id="WP_092638300.1">
    <property type="nucleotide sequence ID" value="NZ_FNID01000006.1"/>
</dbReference>
<organism evidence="3 4">
    <name type="scientific">Acetanaerobacterium elongatum</name>
    <dbReference type="NCBI Taxonomy" id="258515"/>
    <lineage>
        <taxon>Bacteria</taxon>
        <taxon>Bacillati</taxon>
        <taxon>Bacillota</taxon>
        <taxon>Clostridia</taxon>
        <taxon>Eubacteriales</taxon>
        <taxon>Oscillospiraceae</taxon>
        <taxon>Acetanaerobacterium</taxon>
    </lineage>
</organism>
<dbReference type="EMBL" id="FNID01000006">
    <property type="protein sequence ID" value="SDM83335.1"/>
    <property type="molecule type" value="Genomic_DNA"/>
</dbReference>
<protein>
    <submittedName>
        <fullName evidence="3">Uncharacterized conserved protein YbjQ, UPF0145 family</fullName>
    </submittedName>
</protein>
<dbReference type="Gene3D" id="3.30.110.70">
    <property type="entry name" value="Hypothetical protein apc22750. Chain B"/>
    <property type="match status" value="1"/>
</dbReference>
<name>A0A1G9WH08_9FIRM</name>
<dbReference type="InterPro" id="IPR018649">
    <property type="entry name" value="SHOCT"/>
</dbReference>
<reference evidence="3 4" key="1">
    <citation type="submission" date="2016-10" db="EMBL/GenBank/DDBJ databases">
        <authorList>
            <person name="de Groot N.N."/>
        </authorList>
    </citation>
    <scope>NUCLEOTIDE SEQUENCE [LARGE SCALE GENOMIC DNA]</scope>
    <source>
        <strain evidence="3 4">CGMCC 1.5012</strain>
    </source>
</reference>
<sequence length="255" mass="28837">MLCCICGKKQSSFISDFPLTEELNSYRICSACDQRKRDLTYSVGYSNIDEFNSIKEFFYSCSCEGPVREYLLSFISKNQEILENELKIRHQKEFEMKEQLELNVKRYKEFMITTTHSMKGYDIKNYYGIISAEIALGTGFLSELSANLADLLGTTSGLFAQKLDEARNQVIKNLIDNAYEHGCNAIIGLSFNYILFSGNMIGIVANGTGVSIVKANINGLEELNVLEKLASLRASNAITQEEYNEKKKIVLEKIK</sequence>
<comment type="similarity">
    <text evidence="1">Belongs to the UPF0145 family.</text>
</comment>
<gene>
    <name evidence="3" type="ORF">SAMN05192585_1062</name>
</gene>
<feature type="domain" description="SHOCT" evidence="2">
    <location>
        <begin position="226"/>
        <end position="251"/>
    </location>
</feature>
<dbReference type="SUPFAM" id="SSF117782">
    <property type="entry name" value="YbjQ-like"/>
    <property type="match status" value="1"/>
</dbReference>